<dbReference type="AlphaFoldDB" id="A0A7G1Q8M4"/>
<dbReference type="RefSeq" id="WP_197744866.1">
    <property type="nucleotide sequence ID" value="NZ_LR778175.1"/>
</dbReference>
<dbReference type="Proteomes" id="UP000516072">
    <property type="component" value="Chromosome"/>
</dbReference>
<proteinExistence type="predicted"/>
<accession>A0A7G1Q8M4</accession>
<name>A0A7G1Q8M4_9GAMM</name>
<reference evidence="1 2" key="1">
    <citation type="submission" date="2020-03" db="EMBL/GenBank/DDBJ databases">
        <authorList>
            <person name="Picone N."/>
        </authorList>
    </citation>
    <scope>NUCLEOTIDE SEQUENCE [LARGE SCALE GENOMIC DNA]</scope>
    <source>
        <strain evidence="1">NSCAC1</strain>
    </source>
</reference>
<dbReference type="KEGG" id="ntg:NSCAC_0515"/>
<dbReference type="EMBL" id="LR778175">
    <property type="protein sequence ID" value="CAB1275136.1"/>
    <property type="molecule type" value="Genomic_DNA"/>
</dbReference>
<evidence type="ECO:0000313" key="1">
    <source>
        <dbReference type="EMBL" id="CAB1275136.1"/>
    </source>
</evidence>
<sequence>MHQKPLVWLLLFFILGIALEKVNAEEALTSQDIDTVVVKVTGIKHDYERFGLREEALIKEISQNLEDAGFSVVDNYDDEELTATILINLRLISSYLGYSYALSVKMFLPHYQGRQEPLVLWSGGSSGFLRDPELSRLHDYIMEEIDKFLTSA</sequence>
<gene>
    <name evidence="1" type="ORF">NSCAC_0515</name>
</gene>
<evidence type="ECO:0000313" key="2">
    <source>
        <dbReference type="Proteomes" id="UP000516072"/>
    </source>
</evidence>
<organism evidence="1 2">
    <name type="scientific">Candidatus Nitrosacidococcus tergens</name>
    <dbReference type="NCBI Taxonomy" id="553981"/>
    <lineage>
        <taxon>Bacteria</taxon>
        <taxon>Pseudomonadati</taxon>
        <taxon>Pseudomonadota</taxon>
        <taxon>Gammaproteobacteria</taxon>
        <taxon>Chromatiales</taxon>
        <taxon>Chromatiaceae</taxon>
        <taxon>Candidatus Nitrosacidococcus</taxon>
    </lineage>
</organism>
<keyword evidence="2" id="KW-1185">Reference proteome</keyword>
<protein>
    <submittedName>
        <fullName evidence="1">Uncharacterized protein</fullName>
    </submittedName>
</protein>